<feature type="non-terminal residue" evidence="2">
    <location>
        <position position="52"/>
    </location>
</feature>
<dbReference type="Proteomes" id="UP000663842">
    <property type="component" value="Unassembled WGS sequence"/>
</dbReference>
<feature type="transmembrane region" description="Helical" evidence="1">
    <location>
        <begin position="12"/>
        <end position="30"/>
    </location>
</feature>
<evidence type="ECO:0000313" key="3">
    <source>
        <dbReference type="EMBL" id="CAF4472464.1"/>
    </source>
</evidence>
<protein>
    <submittedName>
        <fullName evidence="2">Uncharacterized protein</fullName>
    </submittedName>
</protein>
<name>A0A820RKQ0_9BILA</name>
<keyword evidence="1" id="KW-0472">Membrane</keyword>
<keyword evidence="1" id="KW-1133">Transmembrane helix</keyword>
<gene>
    <name evidence="3" type="ORF">BYL167_LOCUS34725</name>
    <name evidence="4" type="ORF">OVN521_LOCUS51393</name>
    <name evidence="2" type="ORF">UXM345_LOCUS39095</name>
</gene>
<accession>A0A820RKQ0</accession>
<keyword evidence="1" id="KW-0812">Transmembrane</keyword>
<dbReference type="EMBL" id="CAJOBH010071143">
    <property type="protein sequence ID" value="CAF4472464.1"/>
    <property type="molecule type" value="Genomic_DNA"/>
</dbReference>
<evidence type="ECO:0000256" key="1">
    <source>
        <dbReference type="SAM" id="Phobius"/>
    </source>
</evidence>
<evidence type="ECO:0000313" key="4">
    <source>
        <dbReference type="EMBL" id="CAF4787402.1"/>
    </source>
</evidence>
<dbReference type="EMBL" id="CAJOBG010123500">
    <property type="protein sequence ID" value="CAF4787402.1"/>
    <property type="molecule type" value="Genomic_DNA"/>
</dbReference>
<comment type="caution">
    <text evidence="2">The sequence shown here is derived from an EMBL/GenBank/DDBJ whole genome shotgun (WGS) entry which is preliminary data.</text>
</comment>
<evidence type="ECO:0000313" key="6">
    <source>
        <dbReference type="Proteomes" id="UP000663866"/>
    </source>
</evidence>
<dbReference type="EMBL" id="CAJOBF010037475">
    <property type="protein sequence ID" value="CAF4437499.1"/>
    <property type="molecule type" value="Genomic_DNA"/>
</dbReference>
<dbReference type="Proteomes" id="UP000681967">
    <property type="component" value="Unassembled WGS sequence"/>
</dbReference>
<keyword evidence="6" id="KW-1185">Reference proteome</keyword>
<evidence type="ECO:0000313" key="5">
    <source>
        <dbReference type="Proteomes" id="UP000663842"/>
    </source>
</evidence>
<evidence type="ECO:0000313" key="2">
    <source>
        <dbReference type="EMBL" id="CAF4437499.1"/>
    </source>
</evidence>
<sequence>MFKSYQCKRVTFLLTEASTYVFVFLAILSATTSTDEKPAKGATVGRKNKRLK</sequence>
<organism evidence="2 5">
    <name type="scientific">Rotaria magnacalcarata</name>
    <dbReference type="NCBI Taxonomy" id="392030"/>
    <lineage>
        <taxon>Eukaryota</taxon>
        <taxon>Metazoa</taxon>
        <taxon>Spiralia</taxon>
        <taxon>Gnathifera</taxon>
        <taxon>Rotifera</taxon>
        <taxon>Eurotatoria</taxon>
        <taxon>Bdelloidea</taxon>
        <taxon>Philodinida</taxon>
        <taxon>Philodinidae</taxon>
        <taxon>Rotaria</taxon>
    </lineage>
</organism>
<proteinExistence type="predicted"/>
<dbReference type="AlphaFoldDB" id="A0A820RKQ0"/>
<reference evidence="2" key="1">
    <citation type="submission" date="2021-02" db="EMBL/GenBank/DDBJ databases">
        <authorList>
            <person name="Nowell W R."/>
        </authorList>
    </citation>
    <scope>NUCLEOTIDE SEQUENCE</scope>
</reference>
<dbReference type="Proteomes" id="UP000663866">
    <property type="component" value="Unassembled WGS sequence"/>
</dbReference>